<accession>A0A413B7H3</accession>
<evidence type="ECO:0000256" key="6">
    <source>
        <dbReference type="ARBA" id="ARBA00023237"/>
    </source>
</evidence>
<dbReference type="Pfam" id="PF08842">
    <property type="entry name" value="Mfa2"/>
    <property type="match status" value="1"/>
</dbReference>
<keyword evidence="3" id="KW-0732">Signal</keyword>
<evidence type="ECO:0000313" key="8">
    <source>
        <dbReference type="EMBL" id="RGW34310.1"/>
    </source>
</evidence>
<evidence type="ECO:0000256" key="7">
    <source>
        <dbReference type="ARBA" id="ARBA00023288"/>
    </source>
</evidence>
<protein>
    <recommendedName>
        <fullName evidence="10">FimB/Mfa2 family fimbrial subunit</fullName>
    </recommendedName>
</protein>
<evidence type="ECO:0000256" key="1">
    <source>
        <dbReference type="ARBA" id="ARBA00004442"/>
    </source>
</evidence>
<sequence length="299" mass="32928">MKKVILIISMALSLTGCTHEGPHTGCDEGSLNLLFTYDGNTAGFDQTIAEDIELYLYDDQGKKMNERHIPYENIKGGKPYPLELSYSGNAYLVAWTLTGNEDIKKTSPALHDDESYSTARFSMGEHATKLSSAYNGSMQELFLRSMAFTHNRQENRILSVDVQKQLCSISVTIEEGSNFATRYSGTLSMAIYGSSHSYNIAEDKQNGSRIVIEDSFAYIESSNEYVAENKVMPASVDSATGQRDNIVVTILEDGAACLSVDTETQALRGAQINVVIRPTKMEAIITVGSWQIRKAVTVL</sequence>
<dbReference type="InterPro" id="IPR014941">
    <property type="entry name" value="FimB/Mfa2/Mfa3"/>
</dbReference>
<keyword evidence="7" id="KW-0449">Lipoprotein</keyword>
<evidence type="ECO:0008006" key="10">
    <source>
        <dbReference type="Google" id="ProtNLM"/>
    </source>
</evidence>
<evidence type="ECO:0000256" key="4">
    <source>
        <dbReference type="ARBA" id="ARBA00023136"/>
    </source>
</evidence>
<dbReference type="EMBL" id="QSAF01000007">
    <property type="protein sequence ID" value="RGW34310.1"/>
    <property type="molecule type" value="Genomic_DNA"/>
</dbReference>
<organism evidence="8 9">
    <name type="scientific">Bacteroides stercoris</name>
    <dbReference type="NCBI Taxonomy" id="46506"/>
    <lineage>
        <taxon>Bacteria</taxon>
        <taxon>Pseudomonadati</taxon>
        <taxon>Bacteroidota</taxon>
        <taxon>Bacteroidia</taxon>
        <taxon>Bacteroidales</taxon>
        <taxon>Bacteroidaceae</taxon>
        <taxon>Bacteroides</taxon>
    </lineage>
</organism>
<comment type="caution">
    <text evidence="8">The sequence shown here is derived from an EMBL/GenBank/DDBJ whole genome shotgun (WGS) entry which is preliminary data.</text>
</comment>
<evidence type="ECO:0000313" key="9">
    <source>
        <dbReference type="Proteomes" id="UP000285150"/>
    </source>
</evidence>
<keyword evidence="6" id="KW-0998">Cell outer membrane</keyword>
<gene>
    <name evidence="8" type="ORF">DWV77_08260</name>
</gene>
<evidence type="ECO:0000256" key="2">
    <source>
        <dbReference type="ARBA" id="ARBA00007248"/>
    </source>
</evidence>
<name>A0A413B7H3_BACSE</name>
<comment type="similarity">
    <text evidence="2">Belongs to the bacteroidetes fimbrillin superfamily. FimB/Mfa2 family.</text>
</comment>
<dbReference type="GO" id="GO:0009279">
    <property type="term" value="C:cell outer membrane"/>
    <property type="evidence" value="ECO:0007669"/>
    <property type="project" value="UniProtKB-SubCell"/>
</dbReference>
<dbReference type="Gene3D" id="2.60.40.2100">
    <property type="match status" value="1"/>
</dbReference>
<dbReference type="PROSITE" id="PS51257">
    <property type="entry name" value="PROKAR_LIPOPROTEIN"/>
    <property type="match status" value="1"/>
</dbReference>
<dbReference type="GeneID" id="31797165"/>
<evidence type="ECO:0000256" key="5">
    <source>
        <dbReference type="ARBA" id="ARBA00023139"/>
    </source>
</evidence>
<evidence type="ECO:0000256" key="3">
    <source>
        <dbReference type="ARBA" id="ARBA00022729"/>
    </source>
</evidence>
<keyword evidence="5" id="KW-0564">Palmitate</keyword>
<reference evidence="8 9" key="1">
    <citation type="submission" date="2018-08" db="EMBL/GenBank/DDBJ databases">
        <title>A genome reference for cultivated species of the human gut microbiota.</title>
        <authorList>
            <person name="Zou Y."/>
            <person name="Xue W."/>
            <person name="Luo G."/>
        </authorList>
    </citation>
    <scope>NUCLEOTIDE SEQUENCE [LARGE SCALE GENOMIC DNA]</scope>
    <source>
        <strain evidence="8 9">AF12-7</strain>
    </source>
</reference>
<proteinExistence type="inferred from homology"/>
<keyword evidence="4" id="KW-0472">Membrane</keyword>
<dbReference type="RefSeq" id="WP_117857861.1">
    <property type="nucleotide sequence ID" value="NZ_FNOD01000004.1"/>
</dbReference>
<comment type="subcellular location">
    <subcellularLocation>
        <location evidence="1">Cell outer membrane</location>
    </subcellularLocation>
</comment>
<dbReference type="Proteomes" id="UP000285150">
    <property type="component" value="Unassembled WGS sequence"/>
</dbReference>
<dbReference type="AlphaFoldDB" id="A0A413B7H3"/>